<protein>
    <recommendedName>
        <fullName evidence="4">SET domain-containing protein</fullName>
    </recommendedName>
</protein>
<feature type="compositionally biased region" description="Low complexity" evidence="1">
    <location>
        <begin position="564"/>
        <end position="575"/>
    </location>
</feature>
<dbReference type="AlphaFoldDB" id="A0AAW3BTU0"/>
<proteinExistence type="predicted"/>
<name>A0AAW3BTU0_9TRYP</name>
<feature type="compositionally biased region" description="Low complexity" evidence="1">
    <location>
        <begin position="536"/>
        <end position="549"/>
    </location>
</feature>
<gene>
    <name evidence="2" type="ORF">Q4I28_003681</name>
</gene>
<dbReference type="EMBL" id="JBAMZN010000023">
    <property type="protein sequence ID" value="KAL0524859.1"/>
    <property type="molecule type" value="Genomic_DNA"/>
</dbReference>
<feature type="compositionally biased region" description="Acidic residues" evidence="1">
    <location>
        <begin position="290"/>
        <end position="300"/>
    </location>
</feature>
<evidence type="ECO:0000313" key="3">
    <source>
        <dbReference type="Proteomes" id="UP001501274"/>
    </source>
</evidence>
<reference evidence="2 3" key="1">
    <citation type="submission" date="2024-02" db="EMBL/GenBank/DDBJ databases">
        <title>FIRST GENOME SEQUENCES OF Leishmania (Viannia) shawi, Leishmania (Viannia) lindenbergi AND Leishmania (Viannia) utingensis.</title>
        <authorList>
            <person name="Resadore F."/>
            <person name="Custodio M.G.F."/>
            <person name="Boite M.C."/>
            <person name="Cupolillo E."/>
            <person name="Ferreira G.E.M."/>
        </authorList>
    </citation>
    <scope>NUCLEOTIDE SEQUENCE [LARGE SCALE GENOMIC DNA]</scope>
    <source>
        <strain evidence="2 3">MDAS/BR/1979/M5533</strain>
    </source>
</reference>
<dbReference type="Proteomes" id="UP001501274">
    <property type="component" value="Unassembled WGS sequence"/>
</dbReference>
<feature type="region of interest" description="Disordered" evidence="1">
    <location>
        <begin position="691"/>
        <end position="721"/>
    </location>
</feature>
<evidence type="ECO:0008006" key="4">
    <source>
        <dbReference type="Google" id="ProtNLM"/>
    </source>
</evidence>
<organism evidence="2 3">
    <name type="scientific">Leishmania naiffi</name>
    <dbReference type="NCBI Taxonomy" id="5678"/>
    <lineage>
        <taxon>Eukaryota</taxon>
        <taxon>Discoba</taxon>
        <taxon>Euglenozoa</taxon>
        <taxon>Kinetoplastea</taxon>
        <taxon>Metakinetoplastina</taxon>
        <taxon>Trypanosomatida</taxon>
        <taxon>Trypanosomatidae</taxon>
        <taxon>Leishmaniinae</taxon>
        <taxon>Leishmania</taxon>
        <taxon>Leishmania naiffi species complex</taxon>
    </lineage>
</organism>
<feature type="compositionally biased region" description="Low complexity" evidence="1">
    <location>
        <begin position="234"/>
        <end position="243"/>
    </location>
</feature>
<comment type="caution">
    <text evidence="2">The sequence shown here is derived from an EMBL/GenBank/DDBJ whole genome shotgun (WGS) entry which is preliminary data.</text>
</comment>
<feature type="region of interest" description="Disordered" evidence="1">
    <location>
        <begin position="514"/>
        <end position="577"/>
    </location>
</feature>
<feature type="region of interest" description="Disordered" evidence="1">
    <location>
        <begin position="228"/>
        <end position="252"/>
    </location>
</feature>
<sequence>MPLHPHPLLRATPLPLLHQRLQRGPCRGSGSLWILWWLPLQGRCEAHVRVQRRGFATCYTQRSRSSLAPPSSSSSLLSATMQATGVVTRLGPSERLPGLRGVFLTEPIKKFHPIEVLPTAASAAASTTTAATVGGSAEQSNVPRNPASELSTQAPPLVLNLAFAPRHSISLRRFLALRHMFSTSAYLHVATEDGWYLVAPSSAAPLCDDVPGLQAWCCRHHHRYLKHPAPFPRSSTSSSGLSSRVAHPRRRTEIDKLEAALDNGEELSEKQLQQLVAQEKVPFAQRPEHEGEDGEDDNPAVDEPRHQASREGVAPAEEILRERTDGTPALPFGLPPPRLRMSPPLITEAHLFDINDGVAWPLPPSDDLANHEYWKGHRQRMALYENTGDADAAVQREALLAALRADLEITQRPLSEQELYAAAEELFQTMKHKANVTLNVDAETGLLTLVPLRDLRAGDELLLHYGREWWTGRLLFSLLLSVSDAAMPQIRWIEQLFESAVDANEPFPLLISAHEQRKQPRRGGAGSKTARRGLKSKSGSNGGESQQQQPTSSAALAQPHHSCAATSSTTTTATAGTLVSQPKSGRVVLYNTVTRKRATDAAVLAFAVRRSCTDLNFWNRLLLGDVASGLEPVFHLSEPDSEVPMRVLRHVLLASLRGVTAVTQSGVSREDRGAPMVARSAVMYTTAGAAEQNVPPHTTAAGACGGGDGDDDNDDDVVFSV</sequence>
<feature type="compositionally biased region" description="Polar residues" evidence="1">
    <location>
        <begin position="137"/>
        <end position="150"/>
    </location>
</feature>
<feature type="compositionally biased region" description="Acidic residues" evidence="1">
    <location>
        <begin position="708"/>
        <end position="721"/>
    </location>
</feature>
<evidence type="ECO:0000313" key="2">
    <source>
        <dbReference type="EMBL" id="KAL0524859.1"/>
    </source>
</evidence>
<feature type="region of interest" description="Disordered" evidence="1">
    <location>
        <begin position="284"/>
        <end position="316"/>
    </location>
</feature>
<accession>A0AAW3BTU0</accession>
<feature type="region of interest" description="Disordered" evidence="1">
    <location>
        <begin position="131"/>
        <end position="150"/>
    </location>
</feature>
<keyword evidence="3" id="KW-1185">Reference proteome</keyword>
<evidence type="ECO:0000256" key="1">
    <source>
        <dbReference type="SAM" id="MobiDB-lite"/>
    </source>
</evidence>